<reference evidence="5 6" key="1">
    <citation type="submission" date="2015-07" db="EMBL/GenBank/DDBJ databases">
        <title>Emmonsia species relationships and genome sequence.</title>
        <authorList>
            <consortium name="The Broad Institute Genomics Platform"/>
            <person name="Cuomo C.A."/>
            <person name="Munoz J.F."/>
            <person name="Imamovic A."/>
            <person name="Priest M.E."/>
            <person name="Young S."/>
            <person name="Clay O.K."/>
            <person name="McEwen J.G."/>
        </authorList>
    </citation>
    <scope>NUCLEOTIDE SEQUENCE [LARGE SCALE GENOMIC DNA]</scope>
    <source>
        <strain evidence="5 6">UAMH 9510</strain>
    </source>
</reference>
<evidence type="ECO:0000259" key="4">
    <source>
        <dbReference type="Pfam" id="PF01636"/>
    </source>
</evidence>
<dbReference type="SUPFAM" id="SSF50104">
    <property type="entry name" value="Translation proteins SH3-like domain"/>
    <property type="match status" value="1"/>
</dbReference>
<comment type="caution">
    <text evidence="5">The sequence shown here is derived from an EMBL/GenBank/DDBJ whole genome shotgun (WGS) entry which is preliminary data.</text>
</comment>
<evidence type="ECO:0000256" key="3">
    <source>
        <dbReference type="ARBA" id="ARBA00023274"/>
    </source>
</evidence>
<dbReference type="CDD" id="cd05120">
    <property type="entry name" value="APH_ChoK_like"/>
    <property type="match status" value="1"/>
</dbReference>
<dbReference type="GO" id="GO:0006412">
    <property type="term" value="P:translation"/>
    <property type="evidence" value="ECO:0007669"/>
    <property type="project" value="InterPro"/>
</dbReference>
<dbReference type="InterPro" id="IPR001857">
    <property type="entry name" value="Ribosomal_bL19"/>
</dbReference>
<dbReference type="AlphaFoldDB" id="A0A1J9PQ84"/>
<dbReference type="GO" id="GO:0005840">
    <property type="term" value="C:ribosome"/>
    <property type="evidence" value="ECO:0007669"/>
    <property type="project" value="UniProtKB-KW"/>
</dbReference>
<dbReference type="InterPro" id="IPR038657">
    <property type="entry name" value="Ribosomal_bL19_sf"/>
</dbReference>
<comment type="similarity">
    <text evidence="1">Belongs to the bacterial ribosomal protein bL19 family.</text>
</comment>
<keyword evidence="2 5" id="KW-0689">Ribosomal protein</keyword>
<dbReference type="Proteomes" id="UP000182235">
    <property type="component" value="Unassembled WGS sequence"/>
</dbReference>
<organism evidence="5 6">
    <name type="scientific">Emergomyces pasteurianus Ep9510</name>
    <dbReference type="NCBI Taxonomy" id="1447872"/>
    <lineage>
        <taxon>Eukaryota</taxon>
        <taxon>Fungi</taxon>
        <taxon>Dikarya</taxon>
        <taxon>Ascomycota</taxon>
        <taxon>Pezizomycotina</taxon>
        <taxon>Eurotiomycetes</taxon>
        <taxon>Eurotiomycetidae</taxon>
        <taxon>Onygenales</taxon>
        <taxon>Ajellomycetaceae</taxon>
        <taxon>Emergomyces</taxon>
    </lineage>
</organism>
<evidence type="ECO:0000256" key="2">
    <source>
        <dbReference type="ARBA" id="ARBA00022980"/>
    </source>
</evidence>
<keyword evidence="3" id="KW-0687">Ribonucleoprotein</keyword>
<protein>
    <submittedName>
        <fullName evidence="5">Ribosomal protein L19</fullName>
    </submittedName>
</protein>
<sequence length="496" mass="56213">MAAPMPAMRQLGCWNSVRRGFKGQELGRRSLYTVYSPPKEKIPFPKNLPQQFMRQIPNLHRPDREVGRKIKVPPPPPSKCRTTKDPVAAFKDDQLAIYDPTGERKALFDKRNPQSVRVGDVLRVTFKSGDPFAGVCLNIRSRGLDTSFLLRNKLTRVGCEMWIKVFSPNVQSVEIVQRTEKRKRRARLTYMRKPRHDMGSVEASLDHCELRESGDQTTLGVPKLTFVPTVLRDPYLKTIILHTRFRIARSIFGSLGPGVVKVGRKHVIKGPCQLPELEALLYISEHTTIPVPRVRCTYNGPGGIYIMMDHIQGTDLETLWMRGLEPKEKEIVINDIAAILTQLRALHPLKEGVVASAQGGAILDCRIGSQLVGPFLSHSNFHSFLRGGVPLETTAKVYGDEIASCHSNSYRTFFSHSDLAPRNIIIRNGRIAGVVDWAFAGWYPEYWDLTKAYYTSFKVPDWPESIKLKLPSYADELVAERLLWRLYDEPGNISRN</sequence>
<dbReference type="SUPFAM" id="SSF56112">
    <property type="entry name" value="Protein kinase-like (PK-like)"/>
    <property type="match status" value="1"/>
</dbReference>
<dbReference type="Pfam" id="PF01245">
    <property type="entry name" value="Ribosomal_L19"/>
    <property type="match status" value="1"/>
</dbReference>
<dbReference type="GO" id="GO:0003735">
    <property type="term" value="F:structural constituent of ribosome"/>
    <property type="evidence" value="ECO:0007669"/>
    <property type="project" value="InterPro"/>
</dbReference>
<keyword evidence="6" id="KW-1185">Reference proteome</keyword>
<dbReference type="EMBL" id="LGRN01000984">
    <property type="protein sequence ID" value="OJD10011.1"/>
    <property type="molecule type" value="Genomic_DNA"/>
</dbReference>
<dbReference type="PANTHER" id="PTHR21310">
    <property type="entry name" value="AMINOGLYCOSIDE PHOSPHOTRANSFERASE-RELATED-RELATED"/>
    <property type="match status" value="1"/>
</dbReference>
<dbReference type="STRING" id="1447872.A0A1J9PQ84"/>
<dbReference type="VEuPathDB" id="FungiDB:AJ78_08802"/>
<feature type="domain" description="Aminoglycoside phosphotransferase" evidence="4">
    <location>
        <begin position="275"/>
        <end position="464"/>
    </location>
</feature>
<dbReference type="InterPro" id="IPR002575">
    <property type="entry name" value="Aminoglycoside_PTrfase"/>
</dbReference>
<evidence type="ECO:0000313" key="5">
    <source>
        <dbReference type="EMBL" id="OJD10011.1"/>
    </source>
</evidence>
<dbReference type="OrthoDB" id="432645at2759"/>
<evidence type="ECO:0000256" key="1">
    <source>
        <dbReference type="ARBA" id="ARBA00005781"/>
    </source>
</evidence>
<dbReference type="Gene3D" id="3.90.1200.10">
    <property type="match status" value="1"/>
</dbReference>
<dbReference type="Gene3D" id="2.30.30.790">
    <property type="match status" value="1"/>
</dbReference>
<dbReference type="InterPro" id="IPR051678">
    <property type="entry name" value="AGP_Transferase"/>
</dbReference>
<name>A0A1J9PQ84_9EURO</name>
<accession>A0A1J9PQ84</accession>
<gene>
    <name evidence="5" type="ORF">AJ78_08802</name>
</gene>
<dbReference type="GO" id="GO:1990904">
    <property type="term" value="C:ribonucleoprotein complex"/>
    <property type="evidence" value="ECO:0007669"/>
    <property type="project" value="UniProtKB-KW"/>
</dbReference>
<dbReference type="InterPro" id="IPR011009">
    <property type="entry name" value="Kinase-like_dom_sf"/>
</dbReference>
<dbReference type="InterPro" id="IPR008991">
    <property type="entry name" value="Translation_prot_SH3-like_sf"/>
</dbReference>
<proteinExistence type="inferred from homology"/>
<dbReference type="PANTHER" id="PTHR21310:SF58">
    <property type="entry name" value="AMINOGLYCOSIDE PHOSPHOTRANSFERASE DOMAIN-CONTAINING PROTEIN"/>
    <property type="match status" value="1"/>
</dbReference>
<dbReference type="Pfam" id="PF01636">
    <property type="entry name" value="APH"/>
    <property type="match status" value="1"/>
</dbReference>
<dbReference type="FunFam" id="2.30.30.790:FF:000007">
    <property type="entry name" value="Mitochondrial ribosomal protein, putative"/>
    <property type="match status" value="1"/>
</dbReference>
<evidence type="ECO:0000313" key="6">
    <source>
        <dbReference type="Proteomes" id="UP000182235"/>
    </source>
</evidence>